<dbReference type="EMBL" id="PJMY01000003">
    <property type="protein sequence ID" value="PKV93359.1"/>
    <property type="molecule type" value="Genomic_DNA"/>
</dbReference>
<evidence type="ECO:0000313" key="2">
    <source>
        <dbReference type="Proteomes" id="UP000233750"/>
    </source>
</evidence>
<organism evidence="1 2">
    <name type="scientific">Amycolatopsis echigonensis</name>
    <dbReference type="NCBI Taxonomy" id="2576905"/>
    <lineage>
        <taxon>Bacteria</taxon>
        <taxon>Bacillati</taxon>
        <taxon>Actinomycetota</taxon>
        <taxon>Actinomycetes</taxon>
        <taxon>Pseudonocardiales</taxon>
        <taxon>Pseudonocardiaceae</taxon>
        <taxon>Amycolatopsis</taxon>
    </lineage>
</organism>
<proteinExistence type="predicted"/>
<evidence type="ECO:0000313" key="1">
    <source>
        <dbReference type="EMBL" id="PKV93359.1"/>
    </source>
</evidence>
<sequence>MGSLGGDGTGISPIQAWAGFKHRPGQAWVRTSAGSDVGRVGCGPGRVWAGSGVGRVWAGSDMGRVGRVRVRALSGCKA</sequence>
<dbReference type="Proteomes" id="UP000233750">
    <property type="component" value="Unassembled WGS sequence"/>
</dbReference>
<gene>
    <name evidence="1" type="ORF">ATK30_4202</name>
</gene>
<comment type="caution">
    <text evidence="1">The sequence shown here is derived from an EMBL/GenBank/DDBJ whole genome shotgun (WGS) entry which is preliminary data.</text>
</comment>
<dbReference type="AlphaFoldDB" id="A0A2N3WHL4"/>
<accession>A0A2N3WHL4</accession>
<protein>
    <submittedName>
        <fullName evidence="1">Uncharacterized protein</fullName>
    </submittedName>
</protein>
<keyword evidence="2" id="KW-1185">Reference proteome</keyword>
<name>A0A2N3WHL4_9PSEU</name>
<reference evidence="1 2" key="1">
    <citation type="submission" date="2017-12" db="EMBL/GenBank/DDBJ databases">
        <title>Sequencing the genomes of 1000 Actinobacteria strains.</title>
        <authorList>
            <person name="Klenk H.-P."/>
        </authorList>
    </citation>
    <scope>NUCLEOTIDE SEQUENCE [LARGE SCALE GENOMIC DNA]</scope>
    <source>
        <strain evidence="1 2">DSM 45165</strain>
    </source>
</reference>